<evidence type="ECO:0000256" key="1">
    <source>
        <dbReference type="SAM" id="MobiDB-lite"/>
    </source>
</evidence>
<comment type="caution">
    <text evidence="2">The sequence shown here is derived from an EMBL/GenBank/DDBJ whole genome shotgun (WGS) entry which is preliminary data.</text>
</comment>
<accession>A0ABN2R1E0</accession>
<reference evidence="2 3" key="1">
    <citation type="journal article" date="2019" name="Int. J. Syst. Evol. Microbiol.">
        <title>The Global Catalogue of Microorganisms (GCM) 10K type strain sequencing project: providing services to taxonomists for standard genome sequencing and annotation.</title>
        <authorList>
            <consortium name="The Broad Institute Genomics Platform"/>
            <consortium name="The Broad Institute Genome Sequencing Center for Infectious Disease"/>
            <person name="Wu L."/>
            <person name="Ma J."/>
        </authorList>
    </citation>
    <scope>NUCLEOTIDE SEQUENCE [LARGE SCALE GENOMIC DNA]</scope>
    <source>
        <strain evidence="2 3">JCM 14545</strain>
    </source>
</reference>
<evidence type="ECO:0000313" key="3">
    <source>
        <dbReference type="Proteomes" id="UP001501116"/>
    </source>
</evidence>
<name>A0ABN2R1E0_9PSEU</name>
<feature type="region of interest" description="Disordered" evidence="1">
    <location>
        <begin position="1"/>
        <end position="27"/>
    </location>
</feature>
<keyword evidence="3" id="KW-1185">Reference proteome</keyword>
<evidence type="ECO:0000313" key="2">
    <source>
        <dbReference type="EMBL" id="GAA1961781.1"/>
    </source>
</evidence>
<protein>
    <submittedName>
        <fullName evidence="2">Uncharacterized protein</fullName>
    </submittedName>
</protein>
<dbReference type="RefSeq" id="WP_344419501.1">
    <property type="nucleotide sequence ID" value="NZ_BAAANN010000013.1"/>
</dbReference>
<feature type="compositionally biased region" description="Basic residues" evidence="1">
    <location>
        <begin position="12"/>
        <end position="21"/>
    </location>
</feature>
<dbReference type="Proteomes" id="UP001501116">
    <property type="component" value="Unassembled WGS sequence"/>
</dbReference>
<dbReference type="EMBL" id="BAAANN010000013">
    <property type="protein sequence ID" value="GAA1961781.1"/>
    <property type="molecule type" value="Genomic_DNA"/>
</dbReference>
<sequence length="78" mass="8786">MSERNVFLRDTRRNKKPKRNSTVHGSNEEFFAKHKKPVPGCAGMAMEAEAKFGGTEERSTYGFTDQPVTCKKCKAKGF</sequence>
<organism evidence="2 3">
    <name type="scientific">Amycolatopsis minnesotensis</name>
    <dbReference type="NCBI Taxonomy" id="337894"/>
    <lineage>
        <taxon>Bacteria</taxon>
        <taxon>Bacillati</taxon>
        <taxon>Actinomycetota</taxon>
        <taxon>Actinomycetes</taxon>
        <taxon>Pseudonocardiales</taxon>
        <taxon>Pseudonocardiaceae</taxon>
        <taxon>Amycolatopsis</taxon>
    </lineage>
</organism>
<gene>
    <name evidence="2" type="ORF">GCM10009754_36050</name>
</gene>
<feature type="compositionally biased region" description="Basic and acidic residues" evidence="1">
    <location>
        <begin position="1"/>
        <end position="11"/>
    </location>
</feature>
<proteinExistence type="predicted"/>